<evidence type="ECO:0000313" key="2">
    <source>
        <dbReference type="EMBL" id="EMA38237.1"/>
    </source>
</evidence>
<accession>M0LXC4</accession>
<proteinExistence type="predicted"/>
<organism evidence="2 3">
    <name type="scientific">Halobiforma nitratireducens JCM 10879</name>
    <dbReference type="NCBI Taxonomy" id="1227454"/>
    <lineage>
        <taxon>Archaea</taxon>
        <taxon>Methanobacteriati</taxon>
        <taxon>Methanobacteriota</taxon>
        <taxon>Stenosarchaea group</taxon>
        <taxon>Halobacteria</taxon>
        <taxon>Halobacteriales</taxon>
        <taxon>Natrialbaceae</taxon>
        <taxon>Halobiforma</taxon>
    </lineage>
</organism>
<feature type="transmembrane region" description="Helical" evidence="1">
    <location>
        <begin position="37"/>
        <end position="55"/>
    </location>
</feature>
<dbReference type="Proteomes" id="UP000011607">
    <property type="component" value="Unassembled WGS sequence"/>
</dbReference>
<keyword evidence="1" id="KW-0472">Membrane</keyword>
<dbReference type="eggNOG" id="arCOG09071">
    <property type="taxonomic scope" value="Archaea"/>
</dbReference>
<protein>
    <submittedName>
        <fullName evidence="2">Uncharacterized protein</fullName>
    </submittedName>
</protein>
<comment type="caution">
    <text evidence="2">The sequence shown here is derived from an EMBL/GenBank/DDBJ whole genome shotgun (WGS) entry which is preliminary data.</text>
</comment>
<dbReference type="RefSeq" id="WP_006672936.1">
    <property type="nucleotide sequence ID" value="NZ_AOMA01000098.1"/>
</dbReference>
<name>M0LXC4_9EURY</name>
<dbReference type="OrthoDB" id="170058at2157"/>
<reference evidence="2 3" key="1">
    <citation type="journal article" date="2014" name="PLoS Genet.">
        <title>Phylogenetically driven sequencing of extremely halophilic archaea reveals strategies for static and dynamic osmo-response.</title>
        <authorList>
            <person name="Becker E.A."/>
            <person name="Seitzer P.M."/>
            <person name="Tritt A."/>
            <person name="Larsen D."/>
            <person name="Krusor M."/>
            <person name="Yao A.I."/>
            <person name="Wu D."/>
            <person name="Madern D."/>
            <person name="Eisen J.A."/>
            <person name="Darling A.E."/>
            <person name="Facciotti M.T."/>
        </authorList>
    </citation>
    <scope>NUCLEOTIDE SEQUENCE [LARGE SCALE GENOMIC DNA]</scope>
    <source>
        <strain evidence="2 3">JCM 10879</strain>
    </source>
</reference>
<dbReference type="EMBL" id="AOMA01000098">
    <property type="protein sequence ID" value="EMA38237.1"/>
    <property type="molecule type" value="Genomic_DNA"/>
</dbReference>
<gene>
    <name evidence="2" type="ORF">C446_10105</name>
</gene>
<dbReference type="AlphaFoldDB" id="M0LXC4"/>
<keyword evidence="1" id="KW-1133">Transmembrane helix</keyword>
<sequence>MTSQRSNLGTVVAAVLAVAAVAAGISSATVLATVPSAVVAGLVFGLAVGNRLAGLPERLGRTRGRRLLPYVPALGLAAVLPVTTVTPLVSSTRLAVVTLAFVVLVGAAGVGVAQMSRSRYIAAVTDEPIVAWTWHRTAFDDGLWGTFALGGGVLLFVWGLASITFDSRSGVWFAGYGGVILLLWVGDRLGWETWSWTAHDVENRWGGIDLEAHEIGVVVDRFERKLLPWDRIADVRLTDDALVLERRGWFDIRCDQDAIDDPEAVYETVVETRSRARSFEGSE</sequence>
<keyword evidence="1" id="KW-0812">Transmembrane</keyword>
<feature type="transmembrane region" description="Helical" evidence="1">
    <location>
        <begin position="169"/>
        <end position="186"/>
    </location>
</feature>
<evidence type="ECO:0000256" key="1">
    <source>
        <dbReference type="SAM" id="Phobius"/>
    </source>
</evidence>
<keyword evidence="3" id="KW-1185">Reference proteome</keyword>
<feature type="transmembrane region" description="Helical" evidence="1">
    <location>
        <begin position="94"/>
        <end position="113"/>
    </location>
</feature>
<feature type="transmembrane region" description="Helical" evidence="1">
    <location>
        <begin position="143"/>
        <end position="163"/>
    </location>
</feature>
<evidence type="ECO:0000313" key="3">
    <source>
        <dbReference type="Proteomes" id="UP000011607"/>
    </source>
</evidence>
<feature type="transmembrane region" description="Helical" evidence="1">
    <location>
        <begin position="67"/>
        <end position="88"/>
    </location>
</feature>